<dbReference type="EMBL" id="KZ819790">
    <property type="protein sequence ID" value="PWN52210.1"/>
    <property type="molecule type" value="Genomic_DNA"/>
</dbReference>
<proteinExistence type="predicted"/>
<organism evidence="1 2">
    <name type="scientific">Violaceomyces palustris</name>
    <dbReference type="NCBI Taxonomy" id="1673888"/>
    <lineage>
        <taxon>Eukaryota</taxon>
        <taxon>Fungi</taxon>
        <taxon>Dikarya</taxon>
        <taxon>Basidiomycota</taxon>
        <taxon>Ustilaginomycotina</taxon>
        <taxon>Ustilaginomycetes</taxon>
        <taxon>Violaceomycetales</taxon>
        <taxon>Violaceomycetaceae</taxon>
        <taxon>Violaceomyces</taxon>
    </lineage>
</organism>
<protein>
    <submittedName>
        <fullName evidence="1">Uncharacterized protein</fullName>
    </submittedName>
</protein>
<keyword evidence="2" id="KW-1185">Reference proteome</keyword>
<reference evidence="1 2" key="1">
    <citation type="journal article" date="2018" name="Mol. Biol. Evol.">
        <title>Broad Genomic Sampling Reveals a Smut Pathogenic Ancestry of the Fungal Clade Ustilaginomycotina.</title>
        <authorList>
            <person name="Kijpornyongpan T."/>
            <person name="Mondo S.J."/>
            <person name="Barry K."/>
            <person name="Sandor L."/>
            <person name="Lee J."/>
            <person name="Lipzen A."/>
            <person name="Pangilinan J."/>
            <person name="LaButti K."/>
            <person name="Hainaut M."/>
            <person name="Henrissat B."/>
            <person name="Grigoriev I.V."/>
            <person name="Spatafora J.W."/>
            <person name="Aime M.C."/>
        </authorList>
    </citation>
    <scope>NUCLEOTIDE SEQUENCE [LARGE SCALE GENOMIC DNA]</scope>
    <source>
        <strain evidence="1 2">SA 807</strain>
    </source>
</reference>
<gene>
    <name evidence="1" type="ORF">IE53DRAFT_12909</name>
</gene>
<evidence type="ECO:0000313" key="1">
    <source>
        <dbReference type="EMBL" id="PWN52210.1"/>
    </source>
</evidence>
<evidence type="ECO:0000313" key="2">
    <source>
        <dbReference type="Proteomes" id="UP000245626"/>
    </source>
</evidence>
<dbReference type="Proteomes" id="UP000245626">
    <property type="component" value="Unassembled WGS sequence"/>
</dbReference>
<accession>A0ACD0P286</accession>
<name>A0ACD0P286_9BASI</name>
<sequence>MDSVANIDNGPVATSPSQTAGAALASSERQPILYVGSLSPRVTEYMLTEIFAVAGPVKSVKIIVDRHVPHAGLNYGFVEYGDMRHAETALQTLSGRKVFDTEIKVNWAYGQQSNNNNNNSGADAQGKQDNAGNYNVFVGDLSPEINDAALRQAFSTFSSLAEARVMWDQNTGKSKGYGFVSFSDKSDAEQSIATMNGEWLGSRTIRVNWASQKNQGNVRNGRSMHMGGMMRMPAANPMPAMPGQAGYFSSAVSYEQVLQGAAPDNITVYCGGLAPFTTQNDLITLLQPFGYVGEIRLRADKGIAFVKLSTHEQAANAIYALSLNPPTLHGRQIKVSWGKGKTNPQQPGVAGGAIQQIGQPGGPQAGMGQQQGFSNMVSTRGDLV</sequence>